<evidence type="ECO:0000256" key="5">
    <source>
        <dbReference type="ARBA" id="ARBA00022692"/>
    </source>
</evidence>
<feature type="chain" id="PRO_5011494295" evidence="12">
    <location>
        <begin position="31"/>
        <end position="865"/>
    </location>
</feature>
<dbReference type="STRING" id="260084.SAMN02927928_0941"/>
<keyword evidence="8 11" id="KW-0798">TonB box</keyword>
<protein>
    <submittedName>
        <fullName evidence="15">Outer membrane receptor proteins, mostly Fe transport</fullName>
    </submittedName>
</protein>
<accession>A0A1G4Q5T2</accession>
<dbReference type="GO" id="GO:0009279">
    <property type="term" value="C:cell outer membrane"/>
    <property type="evidence" value="ECO:0007669"/>
    <property type="project" value="UniProtKB-SubCell"/>
</dbReference>
<evidence type="ECO:0000256" key="8">
    <source>
        <dbReference type="ARBA" id="ARBA00023077"/>
    </source>
</evidence>
<organism evidence="15 16">
    <name type="scientific">Asticcacaulis taihuensis</name>
    <dbReference type="NCBI Taxonomy" id="260084"/>
    <lineage>
        <taxon>Bacteria</taxon>
        <taxon>Pseudomonadati</taxon>
        <taxon>Pseudomonadota</taxon>
        <taxon>Alphaproteobacteria</taxon>
        <taxon>Caulobacterales</taxon>
        <taxon>Caulobacteraceae</taxon>
        <taxon>Asticcacaulis</taxon>
    </lineage>
</organism>
<evidence type="ECO:0000256" key="6">
    <source>
        <dbReference type="ARBA" id="ARBA00023004"/>
    </source>
</evidence>
<keyword evidence="12" id="KW-0732">Signal</keyword>
<evidence type="ECO:0000256" key="2">
    <source>
        <dbReference type="ARBA" id="ARBA00022448"/>
    </source>
</evidence>
<dbReference type="InterPro" id="IPR039426">
    <property type="entry name" value="TonB-dep_rcpt-like"/>
</dbReference>
<evidence type="ECO:0000256" key="10">
    <source>
        <dbReference type="ARBA" id="ARBA00023237"/>
    </source>
</evidence>
<keyword evidence="9 11" id="KW-0472">Membrane</keyword>
<dbReference type="OrthoDB" id="9760333at2"/>
<comment type="similarity">
    <text evidence="11">Belongs to the TonB-dependent receptor family.</text>
</comment>
<evidence type="ECO:0000256" key="3">
    <source>
        <dbReference type="ARBA" id="ARBA00022452"/>
    </source>
</evidence>
<evidence type="ECO:0000256" key="12">
    <source>
        <dbReference type="SAM" id="SignalP"/>
    </source>
</evidence>
<keyword evidence="4" id="KW-0410">Iron transport</keyword>
<keyword evidence="15" id="KW-0675">Receptor</keyword>
<proteinExistence type="inferred from homology"/>
<dbReference type="AlphaFoldDB" id="A0A1G4Q5T2"/>
<evidence type="ECO:0000256" key="4">
    <source>
        <dbReference type="ARBA" id="ARBA00022496"/>
    </source>
</evidence>
<keyword evidence="7" id="KW-0406">Ion transport</keyword>
<name>A0A1G4Q5T2_9CAUL</name>
<dbReference type="InterPro" id="IPR012910">
    <property type="entry name" value="Plug_dom"/>
</dbReference>
<feature type="signal peptide" evidence="12">
    <location>
        <begin position="1"/>
        <end position="30"/>
    </location>
</feature>
<dbReference type="InterPro" id="IPR000531">
    <property type="entry name" value="Beta-barrel_TonB"/>
</dbReference>
<evidence type="ECO:0000259" key="14">
    <source>
        <dbReference type="Pfam" id="PF07715"/>
    </source>
</evidence>
<dbReference type="InterPro" id="IPR036942">
    <property type="entry name" value="Beta-barrel_TonB_sf"/>
</dbReference>
<evidence type="ECO:0000256" key="9">
    <source>
        <dbReference type="ARBA" id="ARBA00023136"/>
    </source>
</evidence>
<keyword evidence="5" id="KW-0812">Transmembrane</keyword>
<keyword evidence="16" id="KW-1185">Reference proteome</keyword>
<dbReference type="PANTHER" id="PTHR32552">
    <property type="entry name" value="FERRICHROME IRON RECEPTOR-RELATED"/>
    <property type="match status" value="1"/>
</dbReference>
<evidence type="ECO:0000313" key="15">
    <source>
        <dbReference type="EMBL" id="SCW39943.1"/>
    </source>
</evidence>
<dbReference type="Pfam" id="PF07715">
    <property type="entry name" value="Plug"/>
    <property type="match status" value="1"/>
</dbReference>
<dbReference type="Proteomes" id="UP000199150">
    <property type="component" value="Unassembled WGS sequence"/>
</dbReference>
<keyword evidence="3" id="KW-1134">Transmembrane beta strand</keyword>
<dbReference type="SUPFAM" id="SSF56935">
    <property type="entry name" value="Porins"/>
    <property type="match status" value="1"/>
</dbReference>
<evidence type="ECO:0000256" key="7">
    <source>
        <dbReference type="ARBA" id="ARBA00023065"/>
    </source>
</evidence>
<dbReference type="RefSeq" id="WP_090644232.1">
    <property type="nucleotide sequence ID" value="NZ_CBCRYE010000001.1"/>
</dbReference>
<evidence type="ECO:0000256" key="1">
    <source>
        <dbReference type="ARBA" id="ARBA00004571"/>
    </source>
</evidence>
<evidence type="ECO:0000313" key="16">
    <source>
        <dbReference type="Proteomes" id="UP000199150"/>
    </source>
</evidence>
<evidence type="ECO:0000256" key="11">
    <source>
        <dbReference type="RuleBase" id="RU003357"/>
    </source>
</evidence>
<dbReference type="Pfam" id="PF00593">
    <property type="entry name" value="TonB_dep_Rec_b-barrel"/>
    <property type="match status" value="1"/>
</dbReference>
<dbReference type="GO" id="GO:0006826">
    <property type="term" value="P:iron ion transport"/>
    <property type="evidence" value="ECO:0007669"/>
    <property type="project" value="UniProtKB-KW"/>
</dbReference>
<dbReference type="Gene3D" id="2.40.170.20">
    <property type="entry name" value="TonB-dependent receptor, beta-barrel domain"/>
    <property type="match status" value="1"/>
</dbReference>
<keyword evidence="6" id="KW-0408">Iron</keyword>
<comment type="subcellular location">
    <subcellularLocation>
        <location evidence="1">Cell outer membrane</location>
        <topology evidence="1">Multi-pass membrane protein</topology>
    </subcellularLocation>
</comment>
<evidence type="ECO:0000259" key="13">
    <source>
        <dbReference type="Pfam" id="PF00593"/>
    </source>
</evidence>
<gene>
    <name evidence="15" type="ORF">SAMN02927928_0941</name>
</gene>
<dbReference type="EMBL" id="FMTS01000001">
    <property type="protein sequence ID" value="SCW39943.1"/>
    <property type="molecule type" value="Genomic_DNA"/>
</dbReference>
<feature type="domain" description="TonB-dependent receptor plug" evidence="14">
    <location>
        <begin position="59"/>
        <end position="169"/>
    </location>
</feature>
<sequence>MNARRLTTTLLTSTMLATFPALVLTQQVQAQEAPTTVATGTDDKGIEVIVTAQKRSQKLQDVPVSIQVLGTKKLDQLNISSFSDYAAQLPSVSFQNSPYQGSSVYFRGVASGGDGNHSGPQPSAGVYLDEQAVTTIGGPLDVHIYDMARIESLAGPQGTLYGASSEAGTIRLITNKPDHSGFYGRFDADVNLVSNGGTGGKLEGMLNVPISDRVAARFVGWTDHQAGFIDNVPGTRSFIGGLTVNNNDFVKKNYNDIDIYGGRAALKIDLDDNWTVDAGIIAQDQRSNGSGGYDPQVGDLEVQHFLPEHGHDRFAQASLTVQGKIGNFDITYAGAYMDRKLDTAADYTDYAEAYDQLYAGSGGVAGYFYFSNDAGDPISSQQLIIGADHFTKQSHELRIASPSTDRLRFVAGVFEQRQTHFIHQDYQVAGLATDLSVTGHPGTLWLTQQSRIDRDAAIFGEISFDITPTLTVTAGGRSFTYDNSLIGFFGFGESPGYDAGTEPANGAGASSGERRCLTTATLGAINPKDPPGTKLPASVAGSPCTDLGVQNADGSISPKRAEGSGFSPKLNLSWKATPDLMVYGTWSKGFRPGGINRRGSVGDYAPDYLTNIELGWKASLLDRKMHFNGAIYDQKWESFQFAFLGPNSFTEIHNGPDATIKGIEADISWTPTDHLIISANGAYTDATTQNNLCAFDGDTTPDCSGIVTTYETHYDNPTQTPELVGTDNQDFISAPKGTRLPITPKFKFAGSVRYHWEMGKYAPYWQVAVTSQSKASSDLRTNVIETGTGDHVNPAALTGELKGFTNIDLALGTQWDTWTAEFYIRNLTDERDQLSRYQECGSCYQRPYIVTNTPRTIGLRLGSKF</sequence>
<keyword evidence="10" id="KW-0998">Cell outer membrane</keyword>
<feature type="domain" description="TonB-dependent receptor-like beta-barrel" evidence="13">
    <location>
        <begin position="286"/>
        <end position="827"/>
    </location>
</feature>
<keyword evidence="2" id="KW-0813">Transport</keyword>
<reference evidence="16" key="1">
    <citation type="submission" date="2016-10" db="EMBL/GenBank/DDBJ databases">
        <authorList>
            <person name="Varghese N."/>
            <person name="Submissions S."/>
        </authorList>
    </citation>
    <scope>NUCLEOTIDE SEQUENCE [LARGE SCALE GENOMIC DNA]</scope>
    <source>
        <strain evidence="16">CGMCC 1.3431</strain>
    </source>
</reference>
<dbReference type="PANTHER" id="PTHR32552:SF81">
    <property type="entry name" value="TONB-DEPENDENT OUTER MEMBRANE RECEPTOR"/>
    <property type="match status" value="1"/>
</dbReference>